<dbReference type="InterPro" id="IPR013083">
    <property type="entry name" value="Znf_RING/FYVE/PHD"/>
</dbReference>
<dbReference type="SUPFAM" id="SSF57903">
    <property type="entry name" value="FYVE/PHD zinc finger"/>
    <property type="match status" value="1"/>
</dbReference>
<dbReference type="InterPro" id="IPR011011">
    <property type="entry name" value="Znf_FYVE_PHD"/>
</dbReference>
<feature type="compositionally biased region" description="Basic and acidic residues" evidence="6">
    <location>
        <begin position="460"/>
        <end position="473"/>
    </location>
</feature>
<keyword evidence="2" id="KW-0479">Metal-binding</keyword>
<dbReference type="Pfam" id="PF22970">
    <property type="entry name" value="DUF7028"/>
    <property type="match status" value="1"/>
</dbReference>
<comment type="caution">
    <text evidence="8">The sequence shown here is derived from an EMBL/GenBank/DDBJ whole genome shotgun (WGS) entry which is preliminary data.</text>
</comment>
<dbReference type="PANTHER" id="PTHR46309:SF1">
    <property type="entry name" value="PHD FINGER PROTEIN 12"/>
    <property type="match status" value="1"/>
</dbReference>
<dbReference type="InterPro" id="IPR019787">
    <property type="entry name" value="Znf_PHD-finger"/>
</dbReference>
<proteinExistence type="predicted"/>
<feature type="domain" description="Zinc finger PHD-type" evidence="7">
    <location>
        <begin position="792"/>
        <end position="856"/>
    </location>
</feature>
<keyword evidence="4" id="KW-0862">Zinc</keyword>
<feature type="compositionally biased region" description="Basic and acidic residues" evidence="6">
    <location>
        <begin position="113"/>
        <end position="124"/>
    </location>
</feature>
<evidence type="ECO:0000256" key="6">
    <source>
        <dbReference type="SAM" id="MobiDB-lite"/>
    </source>
</evidence>
<feature type="region of interest" description="Disordered" evidence="6">
    <location>
        <begin position="1"/>
        <end position="53"/>
    </location>
</feature>
<organism evidence="8 9">
    <name type="scientific">Hevea brasiliensis</name>
    <name type="common">Para rubber tree</name>
    <name type="synonym">Siphonia brasiliensis</name>
    <dbReference type="NCBI Taxonomy" id="3981"/>
    <lineage>
        <taxon>Eukaryota</taxon>
        <taxon>Viridiplantae</taxon>
        <taxon>Streptophyta</taxon>
        <taxon>Embryophyta</taxon>
        <taxon>Tracheophyta</taxon>
        <taxon>Spermatophyta</taxon>
        <taxon>Magnoliopsida</taxon>
        <taxon>eudicotyledons</taxon>
        <taxon>Gunneridae</taxon>
        <taxon>Pentapetalae</taxon>
        <taxon>rosids</taxon>
        <taxon>fabids</taxon>
        <taxon>Malpighiales</taxon>
        <taxon>Euphorbiaceae</taxon>
        <taxon>Crotonoideae</taxon>
        <taxon>Micrandreae</taxon>
        <taxon>Hevea</taxon>
    </lineage>
</organism>
<dbReference type="InterPro" id="IPR001965">
    <property type="entry name" value="Znf_PHD"/>
</dbReference>
<dbReference type="AlphaFoldDB" id="A0A6A6MSG9"/>
<dbReference type="SMART" id="SM00249">
    <property type="entry name" value="PHD"/>
    <property type="match status" value="1"/>
</dbReference>
<feature type="region of interest" description="Disordered" evidence="6">
    <location>
        <begin position="101"/>
        <end position="254"/>
    </location>
</feature>
<protein>
    <recommendedName>
        <fullName evidence="7">Zinc finger PHD-type domain-containing protein</fullName>
    </recommendedName>
</protein>
<dbReference type="Pfam" id="PF23209">
    <property type="entry name" value="IDM1_C"/>
    <property type="match status" value="1"/>
</dbReference>
<keyword evidence="5" id="KW-0539">Nucleus</keyword>
<evidence type="ECO:0000313" key="8">
    <source>
        <dbReference type="EMBL" id="KAF2314859.1"/>
    </source>
</evidence>
<evidence type="ECO:0000256" key="3">
    <source>
        <dbReference type="ARBA" id="ARBA00022771"/>
    </source>
</evidence>
<dbReference type="InterPro" id="IPR032308">
    <property type="entry name" value="TDBD"/>
</dbReference>
<evidence type="ECO:0000256" key="4">
    <source>
        <dbReference type="ARBA" id="ARBA00022833"/>
    </source>
</evidence>
<feature type="compositionally biased region" description="Basic and acidic residues" evidence="6">
    <location>
        <begin position="167"/>
        <end position="190"/>
    </location>
</feature>
<evidence type="ECO:0000259" key="7">
    <source>
        <dbReference type="SMART" id="SM00249"/>
    </source>
</evidence>
<name>A0A6A6MSG9_HEVBR</name>
<dbReference type="Pfam" id="PF00628">
    <property type="entry name" value="PHD"/>
    <property type="match status" value="1"/>
</dbReference>
<dbReference type="GO" id="GO:0005634">
    <property type="term" value="C:nucleus"/>
    <property type="evidence" value="ECO:0007669"/>
    <property type="project" value="UniProtKB-SubCell"/>
</dbReference>
<keyword evidence="9" id="KW-1185">Reference proteome</keyword>
<feature type="region of interest" description="Disordered" evidence="6">
    <location>
        <begin position="616"/>
        <end position="644"/>
    </location>
</feature>
<reference evidence="8 9" key="1">
    <citation type="journal article" date="2020" name="Mol. Plant">
        <title>The Chromosome-Based Rubber Tree Genome Provides New Insights into Spurge Genome Evolution and Rubber Biosynthesis.</title>
        <authorList>
            <person name="Liu J."/>
            <person name="Shi C."/>
            <person name="Shi C.C."/>
            <person name="Li W."/>
            <person name="Zhang Q.J."/>
            <person name="Zhang Y."/>
            <person name="Li K."/>
            <person name="Lu H.F."/>
            <person name="Shi C."/>
            <person name="Zhu S.T."/>
            <person name="Xiao Z.Y."/>
            <person name="Nan H."/>
            <person name="Yue Y."/>
            <person name="Zhu X.G."/>
            <person name="Wu Y."/>
            <person name="Hong X.N."/>
            <person name="Fan G.Y."/>
            <person name="Tong Y."/>
            <person name="Zhang D."/>
            <person name="Mao C.L."/>
            <person name="Liu Y.L."/>
            <person name="Hao S.J."/>
            <person name="Liu W.Q."/>
            <person name="Lv M.Q."/>
            <person name="Zhang H.B."/>
            <person name="Liu Y."/>
            <person name="Hu-Tang G.R."/>
            <person name="Wang J.P."/>
            <person name="Wang J.H."/>
            <person name="Sun Y.H."/>
            <person name="Ni S.B."/>
            <person name="Chen W.B."/>
            <person name="Zhang X.C."/>
            <person name="Jiao Y.N."/>
            <person name="Eichler E.E."/>
            <person name="Li G.H."/>
            <person name="Liu X."/>
            <person name="Gao L.Z."/>
        </authorList>
    </citation>
    <scope>NUCLEOTIDE SEQUENCE [LARGE SCALE GENOMIC DNA]</scope>
    <source>
        <strain evidence="9">cv. GT1</strain>
        <tissue evidence="8">Leaf</tissue>
    </source>
</reference>
<dbReference type="EMBL" id="JAAGAX010000005">
    <property type="protein sequence ID" value="KAF2314859.1"/>
    <property type="molecule type" value="Genomic_DNA"/>
</dbReference>
<feature type="compositionally biased region" description="Basic residues" evidence="6">
    <location>
        <begin position="616"/>
        <end position="627"/>
    </location>
</feature>
<accession>A0A6A6MSG9</accession>
<dbReference type="Gene3D" id="3.30.40.10">
    <property type="entry name" value="Zinc/RING finger domain, C3HC4 (zinc finger)"/>
    <property type="match status" value="1"/>
</dbReference>
<keyword evidence="3" id="KW-0863">Zinc-finger</keyword>
<dbReference type="GO" id="GO:0008270">
    <property type="term" value="F:zinc ion binding"/>
    <property type="evidence" value="ECO:0007669"/>
    <property type="project" value="UniProtKB-KW"/>
</dbReference>
<feature type="region of interest" description="Disordered" evidence="6">
    <location>
        <begin position="453"/>
        <end position="475"/>
    </location>
</feature>
<feature type="compositionally biased region" description="Basic residues" evidence="6">
    <location>
        <begin position="201"/>
        <end position="213"/>
    </location>
</feature>
<sequence length="1067" mass="119595">MREGLPSRVQLLAKTDESESSPCQATVKMEVGSTEEKGFKSTDGNSPKLIGSSAEEDVLVSVSKEETEMNQIDGSSYGECGTGRDTGEDIVVECSNNLWKRSRIDDEGESEDDSVKKQRVKDDAVDGELQVVGRVLRSGSTVKSDGGQKDEGGQSNDGFVGKKTRRGAFEEKRATVQKEESGYFDGRDSYQSDIEQSAGRKGVKRLKIQRGRPPKALENYESEKKWGDVEKEGIGLSASQASSQRKRRGRPPRLREVICLRRKGLSWKRKRLINLLVKRVKWKNLKHKFGRPPKARDKDGRGRPPKAQGSDLSKKKGVEVEEEECDQSAGEMIEQPNNEVRENSKLKRGGQSKAQKSDGSVIKMVEVANEESEQPACKEGDESYGKVRKKLELNRGRPSKVNKSKKVHALRKNKLVKHNAHVMNHNVGNNSSLSGKGFGKEYNMKLLPDKKINCSNDENEGGKTKHKAAEMGHRRLQRQAVRDKIVELLLGAGWEIQYRPRNGTEYKDAVYVNPEGRTHWSVTLAYRVLKKHYEDGEGNSNTCKSDFKFTPIPDEELSILTKVINKERSDKNKKKKKWNQEKVEGEKTTEVVTKRKKWKLHKRKLGAVAGVSSKKLKGRTKLKSTHRRQNDSACTPDQGAAVSVRDPKRLETHGRKRCALKARNSQEGTKSESDGYVLYNGKRTVLAWMIDLGTVLLYEKVQYLKRRKTGAVLRGRITTDGIQCDCCSKTFTIAEFEAHAGGKSCQPFKNIYLETGSSLFQCQLDSWLKQDESSLKGFHFVDIDGEDPNDDTCGICGDGGNLICCDGCPSTFHQSCLEIKPGWRFDLGNDHQPCAHAKDAISDDPDSLEFCGKKCKELYNRLQMLFGVKQELDEGFSWTFLHRFDIGPDVSLSGMPQKVECNSKLAVALHIMDECFLPMVDHRSGVNLIRNIVYNFGSNFNRLNYSGFFTAILERGDEIIAAASIRRQGMCRRLLCAIEMALCSLNVEKLVIPAVSELRETWTSVFGFKPLEGVSKKILRNMNMLVFPGVDMLQKPLQGLESAELGELHTMEDMTNNFVGKSSAGFD</sequence>
<dbReference type="GO" id="GO:0006357">
    <property type="term" value="P:regulation of transcription by RNA polymerase II"/>
    <property type="evidence" value="ECO:0007669"/>
    <property type="project" value="TreeGrafter"/>
</dbReference>
<dbReference type="InterPro" id="IPR056511">
    <property type="entry name" value="IDM1_C"/>
</dbReference>
<dbReference type="InterPro" id="IPR042163">
    <property type="entry name" value="PHF12"/>
</dbReference>
<evidence type="ECO:0000256" key="2">
    <source>
        <dbReference type="ARBA" id="ARBA00022723"/>
    </source>
</evidence>
<feature type="compositionally biased region" description="Basic and acidic residues" evidence="6">
    <location>
        <begin position="221"/>
        <end position="233"/>
    </location>
</feature>
<evidence type="ECO:0000313" key="9">
    <source>
        <dbReference type="Proteomes" id="UP000467840"/>
    </source>
</evidence>
<dbReference type="Pfam" id="PF16135">
    <property type="entry name" value="TDBD"/>
    <property type="match status" value="1"/>
</dbReference>
<dbReference type="GO" id="GO:0003714">
    <property type="term" value="F:transcription corepressor activity"/>
    <property type="evidence" value="ECO:0007669"/>
    <property type="project" value="InterPro"/>
</dbReference>
<gene>
    <name evidence="8" type="ORF">GH714_036951</name>
</gene>
<evidence type="ECO:0000256" key="1">
    <source>
        <dbReference type="ARBA" id="ARBA00004123"/>
    </source>
</evidence>
<comment type="subcellular location">
    <subcellularLocation>
        <location evidence="1">Nucleus</location>
    </subcellularLocation>
</comment>
<dbReference type="Proteomes" id="UP000467840">
    <property type="component" value="Chromosome 15"/>
</dbReference>
<dbReference type="PANTHER" id="PTHR46309">
    <property type="entry name" value="PHD FINGER PROTEIN 12"/>
    <property type="match status" value="1"/>
</dbReference>
<evidence type="ECO:0000256" key="5">
    <source>
        <dbReference type="ARBA" id="ARBA00023242"/>
    </source>
</evidence>
<feature type="region of interest" description="Disordered" evidence="6">
    <location>
        <begin position="286"/>
        <end position="359"/>
    </location>
</feature>
<dbReference type="InterPro" id="IPR054292">
    <property type="entry name" value="DUF7028"/>
</dbReference>